<gene>
    <name evidence="2" type="ORF">D9613_007556</name>
</gene>
<comment type="caution">
    <text evidence="2">The sequence shown here is derived from an EMBL/GenBank/DDBJ whole genome shotgun (WGS) entry which is preliminary data.</text>
</comment>
<reference evidence="2 3" key="1">
    <citation type="submission" date="2019-12" db="EMBL/GenBank/DDBJ databases">
        <authorList>
            <person name="Floudas D."/>
            <person name="Bentzer J."/>
            <person name="Ahren D."/>
            <person name="Johansson T."/>
            <person name="Persson P."/>
            <person name="Tunlid A."/>
        </authorList>
    </citation>
    <scope>NUCLEOTIDE SEQUENCE [LARGE SCALE GENOMIC DNA]</scope>
    <source>
        <strain evidence="2 3">CBS 102.39</strain>
    </source>
</reference>
<sequence>MLKPRRLYRLSSLNFARAPRHRCLGDLATKKEPLNAQRDSAPHRDVSLKDSRDLPPHSIEIQRQILSLRPEKLVDVGQQVYDISRQKSVAFHLPDGTSFHEFTFRTTLPRVSFPPGTKGVLYYHWTPGTPEISGELRFRLCDDVRSFREGQDLMIPELWRPWRVPLYSMVKNKLLYDSFVPLLLQEGLVEQSLVDDISNLPKFQIGPTPVLYHCRQPFPVVLNSTGINLILLTNKLMEHVTLKDTFVGRTPTAKLRYYQFSGTYLARFERAPKVSHPSLHLRFVKPLTDIKKLTSKLVMAEPAPGALFAKIKEEGSPPEPWKYRIDTNSGNGKALTKFQGQTRNFKIPDLPL</sequence>
<evidence type="ECO:0000313" key="2">
    <source>
        <dbReference type="EMBL" id="KAF4613799.1"/>
    </source>
</evidence>
<proteinExistence type="predicted"/>
<accession>A0A8H4VN01</accession>
<dbReference type="AlphaFoldDB" id="A0A8H4VN01"/>
<feature type="compositionally biased region" description="Basic and acidic residues" evidence="1">
    <location>
        <begin position="40"/>
        <end position="54"/>
    </location>
</feature>
<evidence type="ECO:0000313" key="3">
    <source>
        <dbReference type="Proteomes" id="UP000521872"/>
    </source>
</evidence>
<dbReference type="EMBL" id="JAACJL010000045">
    <property type="protein sequence ID" value="KAF4613799.1"/>
    <property type="molecule type" value="Genomic_DNA"/>
</dbReference>
<dbReference type="Proteomes" id="UP000521872">
    <property type="component" value="Unassembled WGS sequence"/>
</dbReference>
<feature type="region of interest" description="Disordered" evidence="1">
    <location>
        <begin position="35"/>
        <end position="54"/>
    </location>
</feature>
<organism evidence="2 3">
    <name type="scientific">Agrocybe pediades</name>
    <dbReference type="NCBI Taxonomy" id="84607"/>
    <lineage>
        <taxon>Eukaryota</taxon>
        <taxon>Fungi</taxon>
        <taxon>Dikarya</taxon>
        <taxon>Basidiomycota</taxon>
        <taxon>Agaricomycotina</taxon>
        <taxon>Agaricomycetes</taxon>
        <taxon>Agaricomycetidae</taxon>
        <taxon>Agaricales</taxon>
        <taxon>Agaricineae</taxon>
        <taxon>Strophariaceae</taxon>
        <taxon>Agrocybe</taxon>
    </lineage>
</organism>
<keyword evidence="3" id="KW-1185">Reference proteome</keyword>
<name>A0A8H4VN01_9AGAR</name>
<protein>
    <submittedName>
        <fullName evidence="2">Uncharacterized protein</fullName>
    </submittedName>
</protein>
<evidence type="ECO:0000256" key="1">
    <source>
        <dbReference type="SAM" id="MobiDB-lite"/>
    </source>
</evidence>